<dbReference type="AlphaFoldDB" id="A0A6N9NN72"/>
<organism evidence="1 2">
    <name type="scientific">Acidiluteibacter ferrifornacis</name>
    <dbReference type="NCBI Taxonomy" id="2692424"/>
    <lineage>
        <taxon>Bacteria</taxon>
        <taxon>Pseudomonadati</taxon>
        <taxon>Bacteroidota</taxon>
        <taxon>Flavobacteriia</taxon>
        <taxon>Flavobacteriales</taxon>
        <taxon>Cryomorphaceae</taxon>
        <taxon>Acidiluteibacter</taxon>
    </lineage>
</organism>
<dbReference type="EMBL" id="WWNE01000018">
    <property type="protein sequence ID" value="NBG67423.1"/>
    <property type="molecule type" value="Genomic_DNA"/>
</dbReference>
<evidence type="ECO:0000313" key="1">
    <source>
        <dbReference type="EMBL" id="NBG67423.1"/>
    </source>
</evidence>
<sequence length="114" mass="13322">MKKEHLSFGLGIFLFFVAILFSPASLKQDYHDQLPTSIVKSALFQMTPAEQQLEGNSLHQLLQRSWEVIKNNTSFISFYRYTKQLNPQLLPNYCFNQFLNGKVSLSIWVQCFRN</sequence>
<proteinExistence type="predicted"/>
<comment type="caution">
    <text evidence="1">The sequence shown here is derived from an EMBL/GenBank/DDBJ whole genome shotgun (WGS) entry which is preliminary data.</text>
</comment>
<dbReference type="Proteomes" id="UP000470771">
    <property type="component" value="Unassembled WGS sequence"/>
</dbReference>
<keyword evidence="2" id="KW-1185">Reference proteome</keyword>
<name>A0A6N9NN72_9FLAO</name>
<dbReference type="RefSeq" id="WP_160634369.1">
    <property type="nucleotide sequence ID" value="NZ_WWNE01000018.1"/>
</dbReference>
<evidence type="ECO:0000313" key="2">
    <source>
        <dbReference type="Proteomes" id="UP000470771"/>
    </source>
</evidence>
<gene>
    <name evidence="1" type="ORF">GQN54_14950</name>
</gene>
<reference evidence="1 2" key="1">
    <citation type="submission" date="2019-12" db="EMBL/GenBank/DDBJ databases">
        <authorList>
            <person name="Zhao J."/>
        </authorList>
    </citation>
    <scope>NUCLEOTIDE SEQUENCE [LARGE SCALE GENOMIC DNA]</scope>
    <source>
        <strain evidence="1 2">S-15</strain>
    </source>
</reference>
<accession>A0A6N9NN72</accession>
<protein>
    <submittedName>
        <fullName evidence="1">Uncharacterized protein</fullName>
    </submittedName>
</protein>